<dbReference type="SFLD" id="SFLDG01061">
    <property type="entry name" value="methylthiotransferase"/>
    <property type="match status" value="1"/>
</dbReference>
<dbReference type="PROSITE" id="PS51918">
    <property type="entry name" value="RADICAL_SAM"/>
    <property type="match status" value="1"/>
</dbReference>
<keyword evidence="5" id="KW-0479">Metal-binding</keyword>
<evidence type="ECO:0000313" key="11">
    <source>
        <dbReference type="Proteomes" id="UP000242616"/>
    </source>
</evidence>
<dbReference type="Gene3D" id="3.80.30.20">
    <property type="entry name" value="tm_1862 like domain"/>
    <property type="match status" value="1"/>
</dbReference>
<proteinExistence type="predicted"/>
<evidence type="ECO:0000256" key="5">
    <source>
        <dbReference type="ARBA" id="ARBA00022723"/>
    </source>
</evidence>
<name>A0ABX3IJI5_9BACT</name>
<dbReference type="InterPro" id="IPR006467">
    <property type="entry name" value="MiaB-like_bact"/>
</dbReference>
<organism evidence="10 11">
    <name type="scientific">Thermosipho affectus</name>
    <dbReference type="NCBI Taxonomy" id="660294"/>
    <lineage>
        <taxon>Bacteria</taxon>
        <taxon>Thermotogati</taxon>
        <taxon>Thermotogota</taxon>
        <taxon>Thermotogae</taxon>
        <taxon>Thermotogales</taxon>
        <taxon>Fervidobacteriaceae</taxon>
        <taxon>Thermosipho</taxon>
    </lineage>
</organism>
<dbReference type="RefSeq" id="WP_077198110.1">
    <property type="nucleotide sequence ID" value="NZ_LBFC01000015.1"/>
</dbReference>
<evidence type="ECO:0000259" key="9">
    <source>
        <dbReference type="PROSITE" id="PS51918"/>
    </source>
</evidence>
<keyword evidence="11" id="KW-1185">Reference proteome</keyword>
<reference evidence="10 11" key="1">
    <citation type="submission" date="2015-06" db="EMBL/GenBank/DDBJ databases">
        <title>Genome sequencing of Thermotogales isolates from hydrothermal vents.</title>
        <authorList>
            <person name="Haverkamp T.H."/>
            <person name="Kublanov I.V."/>
            <person name="Nesbo C.L."/>
        </authorList>
    </citation>
    <scope>NUCLEOTIDE SEQUENCE [LARGE SCALE GENOMIC DNA]</scope>
    <source>
        <strain evidence="11">ik275mar</strain>
    </source>
</reference>
<dbReference type="InterPro" id="IPR023404">
    <property type="entry name" value="rSAM_horseshoe"/>
</dbReference>
<dbReference type="SUPFAM" id="SSF102114">
    <property type="entry name" value="Radical SAM enzymes"/>
    <property type="match status" value="1"/>
</dbReference>
<dbReference type="PANTHER" id="PTHR11918:SF45">
    <property type="entry name" value="THREONYLCARBAMOYLADENOSINE TRNA METHYLTHIOTRANSFERASE"/>
    <property type="match status" value="1"/>
</dbReference>
<dbReference type="InterPro" id="IPR005839">
    <property type="entry name" value="Methylthiotransferase"/>
</dbReference>
<keyword evidence="7" id="KW-0411">Iron-sulfur</keyword>
<evidence type="ECO:0000259" key="8">
    <source>
        <dbReference type="PROSITE" id="PS51449"/>
    </source>
</evidence>
<evidence type="ECO:0000256" key="3">
    <source>
        <dbReference type="ARBA" id="ARBA00022679"/>
    </source>
</evidence>
<comment type="caution">
    <text evidence="10">The sequence shown here is derived from an EMBL/GenBank/DDBJ whole genome shotgun (WGS) entry which is preliminary data.</text>
</comment>
<keyword evidence="2" id="KW-0004">4Fe-4S</keyword>
<dbReference type="NCBIfam" id="TIGR00089">
    <property type="entry name" value="MiaB/RimO family radical SAM methylthiotransferase"/>
    <property type="match status" value="1"/>
</dbReference>
<dbReference type="SFLD" id="SFLDG01082">
    <property type="entry name" value="B12-binding_domain_containing"/>
    <property type="match status" value="1"/>
</dbReference>
<dbReference type="PANTHER" id="PTHR11918">
    <property type="entry name" value="RADICAL SAM PROTEINS"/>
    <property type="match status" value="1"/>
</dbReference>
<evidence type="ECO:0000256" key="7">
    <source>
        <dbReference type="ARBA" id="ARBA00023014"/>
    </source>
</evidence>
<dbReference type="NCBIfam" id="TIGR01579">
    <property type="entry name" value="MiaB-like-C"/>
    <property type="match status" value="1"/>
</dbReference>
<keyword evidence="4" id="KW-0949">S-adenosyl-L-methionine</keyword>
<evidence type="ECO:0000256" key="6">
    <source>
        <dbReference type="ARBA" id="ARBA00023004"/>
    </source>
</evidence>
<dbReference type="SFLD" id="SFLDS00029">
    <property type="entry name" value="Radical_SAM"/>
    <property type="match status" value="1"/>
</dbReference>
<comment type="cofactor">
    <cofactor evidence="1">
        <name>[4Fe-4S] cluster</name>
        <dbReference type="ChEBI" id="CHEBI:49883"/>
    </cofactor>
</comment>
<dbReference type="SMART" id="SM00729">
    <property type="entry name" value="Elp3"/>
    <property type="match status" value="1"/>
</dbReference>
<gene>
    <name evidence="10" type="ORF">XJ44_03840</name>
</gene>
<sequence>MRVSIITYGCKLNQYESELMTEKLENEGYVVVSGEVESDVFVINSCVVTNEATRKIKQQIRRIKKKFPGSRIVVAGCYPQIAADELANEEVDLIVGNKEKKNIESLIGNVGVFVDKTYWKADDLEEEYVFSSLSERTRAFIKVQDGCTNVCSYCAIRYARGTKIRSKPIELVVSEILRMVNKEYKEIVITGLNLGKYGKDKDTTLLKLLTNVVKIKGDFRIRLSSINPEDIDDELIKFIVNEEKICNHLHIPLQSGSNNVLERMRRNYTREYYLNLVEKLRKEDKSFSITTDIMVGFPGETQKDFEDTLNVVNFSMFSKVHAFRYSDRPHTLASKMDNKVPGNIKKERVIELEKVSKKVAKEYRKRLIGRQAKVLIESCRNKIFTGYDEYYVLHETSKGTFGNFEEVTVMTVTDGGVISRIYDRKLSSQ</sequence>
<dbReference type="Pfam" id="PF04055">
    <property type="entry name" value="Radical_SAM"/>
    <property type="match status" value="1"/>
</dbReference>
<evidence type="ECO:0000256" key="4">
    <source>
        <dbReference type="ARBA" id="ARBA00022691"/>
    </source>
</evidence>
<dbReference type="PROSITE" id="PS51449">
    <property type="entry name" value="MTTASE_N"/>
    <property type="match status" value="1"/>
</dbReference>
<dbReference type="CDD" id="cd01335">
    <property type="entry name" value="Radical_SAM"/>
    <property type="match status" value="1"/>
</dbReference>
<keyword evidence="3" id="KW-0808">Transferase</keyword>
<dbReference type="InterPro" id="IPR006638">
    <property type="entry name" value="Elp3/MiaA/NifB-like_rSAM"/>
</dbReference>
<evidence type="ECO:0000256" key="1">
    <source>
        <dbReference type="ARBA" id="ARBA00001966"/>
    </source>
</evidence>
<keyword evidence="6" id="KW-0408">Iron</keyword>
<dbReference type="PROSITE" id="PS01278">
    <property type="entry name" value="MTTASE_RADICAL"/>
    <property type="match status" value="1"/>
</dbReference>
<evidence type="ECO:0000256" key="2">
    <source>
        <dbReference type="ARBA" id="ARBA00022485"/>
    </source>
</evidence>
<dbReference type="InterPro" id="IPR007197">
    <property type="entry name" value="rSAM"/>
</dbReference>
<accession>A0ABX3IJI5</accession>
<feature type="domain" description="MTTase N-terminal" evidence="8">
    <location>
        <begin position="1"/>
        <end position="112"/>
    </location>
</feature>
<dbReference type="Pfam" id="PF00919">
    <property type="entry name" value="UPF0004"/>
    <property type="match status" value="1"/>
</dbReference>
<dbReference type="Gene3D" id="3.40.50.12160">
    <property type="entry name" value="Methylthiotransferase, N-terminal domain"/>
    <property type="match status" value="1"/>
</dbReference>
<dbReference type="InterPro" id="IPR058240">
    <property type="entry name" value="rSAM_sf"/>
</dbReference>
<dbReference type="Proteomes" id="UP000242616">
    <property type="component" value="Unassembled WGS sequence"/>
</dbReference>
<dbReference type="InterPro" id="IPR013848">
    <property type="entry name" value="Methylthiotransferase_N"/>
</dbReference>
<dbReference type="InterPro" id="IPR038135">
    <property type="entry name" value="Methylthiotransferase_N_sf"/>
</dbReference>
<evidence type="ECO:0000313" key="10">
    <source>
        <dbReference type="EMBL" id="ONN27454.1"/>
    </source>
</evidence>
<protein>
    <submittedName>
        <fullName evidence="10">Radical SAM protein</fullName>
    </submittedName>
</protein>
<dbReference type="EMBL" id="LBFC01000015">
    <property type="protein sequence ID" value="ONN27454.1"/>
    <property type="molecule type" value="Genomic_DNA"/>
</dbReference>
<feature type="domain" description="Radical SAM core" evidence="9">
    <location>
        <begin position="133"/>
        <end position="362"/>
    </location>
</feature>
<dbReference type="InterPro" id="IPR020612">
    <property type="entry name" value="Methylthiotransferase_CS"/>
</dbReference>